<sequence length="554" mass="63128">MDKSWMSKGRLTREFAVGLESFLEFAKKNAVDQNYIPCICARCGSVKRGNADTIRAHVYVNGIDLTYERFIWHGEKSTFEDLRNENDVVEEGGNVFFADETVEMTSRSKRGRTYMTKLSIQRNQGNKMRVRFNSHGAPLGKEGTEMQSYIGVQVRERVRIIYSSWKQVPEEDKESIWEAVNFIYDVDRRWRKHCLMSAGQKWRQFKVTLTSFVMKAKERGADLTKAPGDYYIPQEDWNSFVLSRLSEDFMRLSELQKERQKANKYPHHLARKGYARLEQDLESELCDDEDINRAVLWKMSRCNKNGEFEGEELQETVKKIDDLIAQKKEGKLAFKKPTEDLLTAALNSEEHSGRVRGIGGSVTPSVYFGVARGKKVVDHDLYITQQKELIETRKKVSECESRLQKVEALLYSGHKKVNAEHEEKASCTVKSECDVIKDEVECEKSMLNDEKLHDHVINEKIIELKQGKAVALSLESTNDISAYGTIVSVNGPGQFLGGIPMPSNCMCVSIDHAMDENALLPVQIPGALIHGRGLMKELEEDVFGQSCGLYVFQG</sequence>
<evidence type="ECO:0000313" key="2">
    <source>
        <dbReference type="EMBL" id="KAK6125190.1"/>
    </source>
</evidence>
<accession>A0ABR0UTC1</accession>
<dbReference type="Proteomes" id="UP001318860">
    <property type="component" value="Unassembled WGS sequence"/>
</dbReference>
<gene>
    <name evidence="2" type="ORF">DH2020_041056</name>
</gene>
<dbReference type="PANTHER" id="PTHR33018:SF31">
    <property type="entry name" value="TRANSPOSASE, PTTA_EN_SPM, PLANT"/>
    <property type="match status" value="1"/>
</dbReference>
<proteinExistence type="predicted"/>
<organism evidence="2 3">
    <name type="scientific">Rehmannia glutinosa</name>
    <name type="common">Chinese foxglove</name>
    <dbReference type="NCBI Taxonomy" id="99300"/>
    <lineage>
        <taxon>Eukaryota</taxon>
        <taxon>Viridiplantae</taxon>
        <taxon>Streptophyta</taxon>
        <taxon>Embryophyta</taxon>
        <taxon>Tracheophyta</taxon>
        <taxon>Spermatophyta</taxon>
        <taxon>Magnoliopsida</taxon>
        <taxon>eudicotyledons</taxon>
        <taxon>Gunneridae</taxon>
        <taxon>Pentapetalae</taxon>
        <taxon>asterids</taxon>
        <taxon>lamiids</taxon>
        <taxon>Lamiales</taxon>
        <taxon>Orobanchaceae</taxon>
        <taxon>Rehmannieae</taxon>
        <taxon>Rehmannia</taxon>
    </lineage>
</organism>
<dbReference type="InterPro" id="IPR004252">
    <property type="entry name" value="Probable_transposase_24"/>
</dbReference>
<dbReference type="EMBL" id="JABTTQ020002261">
    <property type="protein sequence ID" value="KAK6125190.1"/>
    <property type="molecule type" value="Genomic_DNA"/>
</dbReference>
<dbReference type="Pfam" id="PF03004">
    <property type="entry name" value="Transposase_24"/>
    <property type="match status" value="1"/>
</dbReference>
<feature type="domain" description="Transposase-associated" evidence="1">
    <location>
        <begin position="3"/>
        <end position="75"/>
    </location>
</feature>
<protein>
    <recommendedName>
        <fullName evidence="1">Transposase-associated domain-containing protein</fullName>
    </recommendedName>
</protein>
<evidence type="ECO:0000313" key="3">
    <source>
        <dbReference type="Proteomes" id="UP001318860"/>
    </source>
</evidence>
<evidence type="ECO:0000259" key="1">
    <source>
        <dbReference type="Pfam" id="PF13963"/>
    </source>
</evidence>
<keyword evidence="3" id="KW-1185">Reference proteome</keyword>
<comment type="caution">
    <text evidence="2">The sequence shown here is derived from an EMBL/GenBank/DDBJ whole genome shotgun (WGS) entry which is preliminary data.</text>
</comment>
<reference evidence="2 3" key="1">
    <citation type="journal article" date="2021" name="Comput. Struct. Biotechnol. J.">
        <title>De novo genome assembly of the potent medicinal plant Rehmannia glutinosa using nanopore technology.</title>
        <authorList>
            <person name="Ma L."/>
            <person name="Dong C."/>
            <person name="Song C."/>
            <person name="Wang X."/>
            <person name="Zheng X."/>
            <person name="Niu Y."/>
            <person name="Chen S."/>
            <person name="Feng W."/>
        </authorList>
    </citation>
    <scope>NUCLEOTIDE SEQUENCE [LARGE SCALE GENOMIC DNA]</scope>
    <source>
        <strain evidence="2">DH-2019</strain>
    </source>
</reference>
<dbReference type="InterPro" id="IPR029480">
    <property type="entry name" value="Transpos_assoc"/>
</dbReference>
<name>A0ABR0UTC1_REHGL</name>
<dbReference type="PANTHER" id="PTHR33018">
    <property type="entry name" value="OS10G0338966 PROTEIN-RELATED"/>
    <property type="match status" value="1"/>
</dbReference>
<dbReference type="Pfam" id="PF13963">
    <property type="entry name" value="Transpos_assoc"/>
    <property type="match status" value="1"/>
</dbReference>